<organism evidence="2 3">
    <name type="scientific">Paramuricea clavata</name>
    <name type="common">Red gorgonian</name>
    <name type="synonym">Violescent sea-whip</name>
    <dbReference type="NCBI Taxonomy" id="317549"/>
    <lineage>
        <taxon>Eukaryota</taxon>
        <taxon>Metazoa</taxon>
        <taxon>Cnidaria</taxon>
        <taxon>Anthozoa</taxon>
        <taxon>Octocorallia</taxon>
        <taxon>Malacalcyonacea</taxon>
        <taxon>Plexauridae</taxon>
        <taxon>Paramuricea</taxon>
    </lineage>
</organism>
<dbReference type="AlphaFoldDB" id="A0A6S7HI48"/>
<dbReference type="OrthoDB" id="5949636at2759"/>
<gene>
    <name evidence="2" type="ORF">PACLA_8A065506</name>
</gene>
<dbReference type="PANTHER" id="PTHR47018:SF2">
    <property type="entry name" value="TESMIN_TSO1-LIKE CXC DOMAIN-CONTAINING PROTEIN"/>
    <property type="match status" value="1"/>
</dbReference>
<evidence type="ECO:0000313" key="2">
    <source>
        <dbReference type="EMBL" id="CAB4004256.1"/>
    </source>
</evidence>
<feature type="compositionally biased region" description="Basic and acidic residues" evidence="1">
    <location>
        <begin position="104"/>
        <end position="115"/>
    </location>
</feature>
<keyword evidence="3" id="KW-1185">Reference proteome</keyword>
<reference evidence="2" key="1">
    <citation type="submission" date="2020-04" db="EMBL/GenBank/DDBJ databases">
        <authorList>
            <person name="Alioto T."/>
            <person name="Alioto T."/>
            <person name="Gomez Garrido J."/>
        </authorList>
    </citation>
    <scope>NUCLEOTIDE SEQUENCE</scope>
    <source>
        <strain evidence="2">A484AB</strain>
    </source>
</reference>
<protein>
    <submittedName>
        <fullName evidence="2">Uncharacterized protein</fullName>
    </submittedName>
</protein>
<dbReference type="EMBL" id="CACRXK020004846">
    <property type="protein sequence ID" value="CAB4004256.1"/>
    <property type="molecule type" value="Genomic_DNA"/>
</dbReference>
<name>A0A6S7HI48_PARCT</name>
<comment type="caution">
    <text evidence="2">The sequence shown here is derived from an EMBL/GenBank/DDBJ whole genome shotgun (WGS) entry which is preliminary data.</text>
</comment>
<accession>A0A6S7HI48</accession>
<proteinExistence type="predicted"/>
<dbReference type="Proteomes" id="UP001152795">
    <property type="component" value="Unassembled WGS sequence"/>
</dbReference>
<sequence>MMAFSWSHCIICQKDTSEELRCPLRSHGADKSDPRSVYNSFLQNVSEFRDSLDVILPVSLTLPLELNVDALIEKEAAWHKSCHLQFSKSKLNKAKERAARKRKQDQAKPEQEKPTKTRILSSGIKKNCKENCILCDQTCTGPLHNVTTFATDEILRRMITELQDNTLLPKISGVDLIAAEAKYHMKCMTNLRNRYRSHLTRARQESCEEDEKMKESQAFIELNAYIESSVENEKLFFLLSELHSLYVSRLQTLGVQKQVNRTRLKTSILENFPDAQEQNDGKNVVIIFKKAIQGIVKEVVQQRDFSEDAVILAKASAIVRKDIFSHEGFKFSGSFPQDCQARSVPASLKSLMSMILSGVNIKNTEAQESQPCLTVCQTIIFNTNAKERSTVQSKTGQSRHTKSREPPLPLYLGFNVHAMTRSKTLIAKLYQMGLSVSYLRIMELEDMFATSISERFEADGFVVPACLKKGVFTVGALDNSDHNPSSMTAASSFHGTGISLFQLPTISNPGEERPPVALPPQGTGHALPEEYATVYPVELNTSKAVVPTRDMKEIVSCMAEAKRNEEQWVVHSLEKLDEESVTSGDTLAWAAFHASAQTEEDPPALTALLPLFYEKAATPAMVKHGMDVIWQAVTFLNPGQVPIITVDQPCLRLRRWSSGSGQTHMESSVCSYAWWPAYRDGSMECAWRFA</sequence>
<dbReference type="PANTHER" id="PTHR47018">
    <property type="entry name" value="CXC DOMAIN-CONTAINING PROTEIN-RELATED"/>
    <property type="match status" value="1"/>
</dbReference>
<evidence type="ECO:0000313" key="3">
    <source>
        <dbReference type="Proteomes" id="UP001152795"/>
    </source>
</evidence>
<feature type="region of interest" description="Disordered" evidence="1">
    <location>
        <begin position="95"/>
        <end position="118"/>
    </location>
</feature>
<evidence type="ECO:0000256" key="1">
    <source>
        <dbReference type="SAM" id="MobiDB-lite"/>
    </source>
</evidence>